<dbReference type="InterPro" id="IPR013783">
    <property type="entry name" value="Ig-like_fold"/>
</dbReference>
<dbReference type="InterPro" id="IPR036179">
    <property type="entry name" value="Ig-like_dom_sf"/>
</dbReference>
<comment type="caution">
    <text evidence="2">The sequence shown here is derived from an EMBL/GenBank/DDBJ whole genome shotgun (WGS) entry which is preliminary data.</text>
</comment>
<dbReference type="Pfam" id="PF07686">
    <property type="entry name" value="V-set"/>
    <property type="match status" value="1"/>
</dbReference>
<keyword evidence="3" id="KW-1185">Reference proteome</keyword>
<dbReference type="Gene3D" id="2.60.40.10">
    <property type="entry name" value="Immunoglobulins"/>
    <property type="match status" value="2"/>
</dbReference>
<accession>A0AAW0W232</accession>
<dbReference type="Pfam" id="PF13927">
    <property type="entry name" value="Ig_3"/>
    <property type="match status" value="1"/>
</dbReference>
<dbReference type="InterPro" id="IPR007110">
    <property type="entry name" value="Ig-like_dom"/>
</dbReference>
<sequence length="150" mass="16989">MHILSVGKYKYSTDERVSVRWEEGRQEWVLTIEKVKQEDAGMYECQVSAKPVLSFIVSLDVVVPRAEVVHGPEIFVHRGSLINLTCVVTHGTQRPVYVYWYHHNKVLDYEGRGGVTVITKASTNTVSHLLMRDARPEDSGVYACRPSNGE</sequence>
<feature type="domain" description="Ig-like" evidence="1">
    <location>
        <begin position="64"/>
        <end position="150"/>
    </location>
</feature>
<dbReference type="InterPro" id="IPR013106">
    <property type="entry name" value="Ig_V-set"/>
</dbReference>
<dbReference type="PANTHER" id="PTHR23279">
    <property type="entry name" value="DEFECTIVE PROBOSCIS EXTENSION RESPONSE DPR -RELATED"/>
    <property type="match status" value="1"/>
</dbReference>
<evidence type="ECO:0000313" key="2">
    <source>
        <dbReference type="EMBL" id="KAK8723210.1"/>
    </source>
</evidence>
<dbReference type="InterPro" id="IPR003599">
    <property type="entry name" value="Ig_sub"/>
</dbReference>
<organism evidence="2 3">
    <name type="scientific">Cherax quadricarinatus</name>
    <name type="common">Australian red claw crayfish</name>
    <dbReference type="NCBI Taxonomy" id="27406"/>
    <lineage>
        <taxon>Eukaryota</taxon>
        <taxon>Metazoa</taxon>
        <taxon>Ecdysozoa</taxon>
        <taxon>Arthropoda</taxon>
        <taxon>Crustacea</taxon>
        <taxon>Multicrustacea</taxon>
        <taxon>Malacostraca</taxon>
        <taxon>Eumalacostraca</taxon>
        <taxon>Eucarida</taxon>
        <taxon>Decapoda</taxon>
        <taxon>Pleocyemata</taxon>
        <taxon>Astacidea</taxon>
        <taxon>Parastacoidea</taxon>
        <taxon>Parastacidae</taxon>
        <taxon>Cherax</taxon>
    </lineage>
</organism>
<dbReference type="GO" id="GO:0032589">
    <property type="term" value="C:neuron projection membrane"/>
    <property type="evidence" value="ECO:0007669"/>
    <property type="project" value="TreeGrafter"/>
</dbReference>
<name>A0AAW0W232_CHEQU</name>
<dbReference type="SMART" id="SM00409">
    <property type="entry name" value="IG"/>
    <property type="match status" value="2"/>
</dbReference>
<protein>
    <recommendedName>
        <fullName evidence="1">Ig-like domain-containing protein</fullName>
    </recommendedName>
</protein>
<reference evidence="2 3" key="1">
    <citation type="journal article" date="2024" name="BMC Genomics">
        <title>Genome assembly of redclaw crayfish (Cherax quadricarinatus) provides insights into its immune adaptation and hypoxia tolerance.</title>
        <authorList>
            <person name="Liu Z."/>
            <person name="Zheng J."/>
            <person name="Li H."/>
            <person name="Fang K."/>
            <person name="Wang S."/>
            <person name="He J."/>
            <person name="Zhou D."/>
            <person name="Weng S."/>
            <person name="Chi M."/>
            <person name="Gu Z."/>
            <person name="He J."/>
            <person name="Li F."/>
            <person name="Wang M."/>
        </authorList>
    </citation>
    <scope>NUCLEOTIDE SEQUENCE [LARGE SCALE GENOMIC DNA]</scope>
    <source>
        <strain evidence="2">ZL_2023a</strain>
    </source>
</reference>
<dbReference type="GO" id="GO:0050808">
    <property type="term" value="P:synapse organization"/>
    <property type="evidence" value="ECO:0007669"/>
    <property type="project" value="TreeGrafter"/>
</dbReference>
<dbReference type="EMBL" id="JARKIK010000091">
    <property type="protein sequence ID" value="KAK8723210.1"/>
    <property type="molecule type" value="Genomic_DNA"/>
</dbReference>
<dbReference type="InterPro" id="IPR037448">
    <property type="entry name" value="Zig-8"/>
</dbReference>
<dbReference type="PROSITE" id="PS50835">
    <property type="entry name" value="IG_LIKE"/>
    <property type="match status" value="1"/>
</dbReference>
<dbReference type="Proteomes" id="UP001445076">
    <property type="component" value="Unassembled WGS sequence"/>
</dbReference>
<feature type="non-terminal residue" evidence="2">
    <location>
        <position position="150"/>
    </location>
</feature>
<evidence type="ECO:0000313" key="3">
    <source>
        <dbReference type="Proteomes" id="UP001445076"/>
    </source>
</evidence>
<evidence type="ECO:0000259" key="1">
    <source>
        <dbReference type="PROSITE" id="PS50835"/>
    </source>
</evidence>
<proteinExistence type="predicted"/>
<gene>
    <name evidence="2" type="ORF">OTU49_011911</name>
</gene>
<dbReference type="AlphaFoldDB" id="A0AAW0W232"/>
<dbReference type="SUPFAM" id="SSF48726">
    <property type="entry name" value="Immunoglobulin"/>
    <property type="match status" value="2"/>
</dbReference>
<dbReference type="PANTHER" id="PTHR23279:SF36">
    <property type="entry name" value="DEFECTIVE PROBOSCIS EXTENSION RESPONSE 9, ISOFORM A"/>
    <property type="match status" value="1"/>
</dbReference>